<organism evidence="2 3">
    <name type="scientific">Gymnopus androsaceus JB14</name>
    <dbReference type="NCBI Taxonomy" id="1447944"/>
    <lineage>
        <taxon>Eukaryota</taxon>
        <taxon>Fungi</taxon>
        <taxon>Dikarya</taxon>
        <taxon>Basidiomycota</taxon>
        <taxon>Agaricomycotina</taxon>
        <taxon>Agaricomycetes</taxon>
        <taxon>Agaricomycetidae</taxon>
        <taxon>Agaricales</taxon>
        <taxon>Marasmiineae</taxon>
        <taxon>Omphalotaceae</taxon>
        <taxon>Gymnopus</taxon>
    </lineage>
</organism>
<feature type="transmembrane region" description="Helical" evidence="1">
    <location>
        <begin position="27"/>
        <end position="46"/>
    </location>
</feature>
<dbReference type="OrthoDB" id="3062492at2759"/>
<sequence>MTLESLMEPEVGQIIAQDIYPIASSPIAWTLTFTISALIILLRCIFFPCITLQGLKSTIQTVDQLLKEYHSDLFSSLPIRAVKIPNKYTEYREHLLRIENSALDISLGNRSARKMSWMKYLSIKRIFSRLHDVSSCYKKAYILQRKIKHSRDMISKRRNSSLIELIVLQRGDRTRRSSSSNGVELGGVF</sequence>
<keyword evidence="3" id="KW-1185">Reference proteome</keyword>
<accession>A0A6A4HSA2</accession>
<evidence type="ECO:0000256" key="1">
    <source>
        <dbReference type="SAM" id="Phobius"/>
    </source>
</evidence>
<protein>
    <submittedName>
        <fullName evidence="2">Uncharacterized protein</fullName>
    </submittedName>
</protein>
<keyword evidence="1" id="KW-0472">Membrane</keyword>
<dbReference type="EMBL" id="ML769455">
    <property type="protein sequence ID" value="KAE9400600.1"/>
    <property type="molecule type" value="Genomic_DNA"/>
</dbReference>
<keyword evidence="1" id="KW-0812">Transmembrane</keyword>
<dbReference type="AlphaFoldDB" id="A0A6A4HSA2"/>
<name>A0A6A4HSA2_9AGAR</name>
<gene>
    <name evidence="2" type="ORF">BT96DRAFT_919437</name>
</gene>
<keyword evidence="1" id="KW-1133">Transmembrane helix</keyword>
<proteinExistence type="predicted"/>
<reference evidence="2" key="1">
    <citation type="journal article" date="2019" name="Environ. Microbiol.">
        <title>Fungal ecological strategies reflected in gene transcription - a case study of two litter decomposers.</title>
        <authorList>
            <person name="Barbi F."/>
            <person name="Kohler A."/>
            <person name="Barry K."/>
            <person name="Baskaran P."/>
            <person name="Daum C."/>
            <person name="Fauchery L."/>
            <person name="Ihrmark K."/>
            <person name="Kuo A."/>
            <person name="LaButti K."/>
            <person name="Lipzen A."/>
            <person name="Morin E."/>
            <person name="Grigoriev I.V."/>
            <person name="Henrissat B."/>
            <person name="Lindahl B."/>
            <person name="Martin F."/>
        </authorList>
    </citation>
    <scope>NUCLEOTIDE SEQUENCE</scope>
    <source>
        <strain evidence="2">JB14</strain>
    </source>
</reference>
<dbReference type="Proteomes" id="UP000799118">
    <property type="component" value="Unassembled WGS sequence"/>
</dbReference>
<evidence type="ECO:0000313" key="3">
    <source>
        <dbReference type="Proteomes" id="UP000799118"/>
    </source>
</evidence>
<evidence type="ECO:0000313" key="2">
    <source>
        <dbReference type="EMBL" id="KAE9400600.1"/>
    </source>
</evidence>